<dbReference type="RefSeq" id="WP_309988805.1">
    <property type="nucleotide sequence ID" value="NZ_JAVDTI010000005.1"/>
</dbReference>
<organism evidence="1 2">
    <name type="scientific">Dyadobacter fermentans</name>
    <dbReference type="NCBI Taxonomy" id="94254"/>
    <lineage>
        <taxon>Bacteria</taxon>
        <taxon>Pseudomonadati</taxon>
        <taxon>Bacteroidota</taxon>
        <taxon>Cytophagia</taxon>
        <taxon>Cytophagales</taxon>
        <taxon>Spirosomataceae</taxon>
        <taxon>Dyadobacter</taxon>
    </lineage>
</organism>
<accession>A0ABU1R3D7</accession>
<proteinExistence type="predicted"/>
<gene>
    <name evidence="1" type="ORF">J2W84_004981</name>
</gene>
<dbReference type="EMBL" id="JAVDTI010000005">
    <property type="protein sequence ID" value="MDR6807927.1"/>
    <property type="molecule type" value="Genomic_DNA"/>
</dbReference>
<evidence type="ECO:0008006" key="3">
    <source>
        <dbReference type="Google" id="ProtNLM"/>
    </source>
</evidence>
<name>A0ABU1R3D7_9BACT</name>
<dbReference type="Proteomes" id="UP001264980">
    <property type="component" value="Unassembled WGS sequence"/>
</dbReference>
<evidence type="ECO:0000313" key="2">
    <source>
        <dbReference type="Proteomes" id="UP001264980"/>
    </source>
</evidence>
<keyword evidence="2" id="KW-1185">Reference proteome</keyword>
<comment type="caution">
    <text evidence="1">The sequence shown here is derived from an EMBL/GenBank/DDBJ whole genome shotgun (WGS) entry which is preliminary data.</text>
</comment>
<reference evidence="1 2" key="1">
    <citation type="submission" date="2023-07" db="EMBL/GenBank/DDBJ databases">
        <title>Sorghum-associated microbial communities from plants grown in Nebraska, USA.</title>
        <authorList>
            <person name="Schachtman D."/>
        </authorList>
    </citation>
    <scope>NUCLEOTIDE SEQUENCE [LARGE SCALE GENOMIC DNA]</scope>
    <source>
        <strain evidence="1 2">BE57</strain>
    </source>
</reference>
<protein>
    <recommendedName>
        <fullName evidence="3">PIN domain-containing protein</fullName>
    </recommendedName>
</protein>
<sequence length="175" mass="20417">MKRNEKLILIDADVVSHFLVGGYILTLPHIFPYPIRVLDQVYAELERFPNRKREVDNLLNLKLIGKMAFPESDVNIKKEFFRLRRNRGVGESACMAVARYRNNILASSNLRDIKDYCEAFKITYLTTMDFLCQALKSGKMSRIQCDEFISAVKAKRGKLPVERMDYFKCRDILIQ</sequence>
<evidence type="ECO:0000313" key="1">
    <source>
        <dbReference type="EMBL" id="MDR6807927.1"/>
    </source>
</evidence>